<dbReference type="InterPro" id="IPR038770">
    <property type="entry name" value="Na+/solute_symporter_sf"/>
</dbReference>
<dbReference type="PANTHER" id="PTHR10361:SF28">
    <property type="entry name" value="P3 PROTEIN-RELATED"/>
    <property type="match status" value="1"/>
</dbReference>
<evidence type="ECO:0000256" key="6">
    <source>
        <dbReference type="ARBA" id="ARBA00023136"/>
    </source>
</evidence>
<accession>A0AAW0UND5</accession>
<dbReference type="InterPro" id="IPR004710">
    <property type="entry name" value="Bilac:Na_transpt"/>
</dbReference>
<feature type="transmembrane region" description="Helical" evidence="7">
    <location>
        <begin position="293"/>
        <end position="313"/>
    </location>
</feature>
<feature type="transmembrane region" description="Helical" evidence="7">
    <location>
        <begin position="39"/>
        <end position="62"/>
    </location>
</feature>
<dbReference type="AlphaFoldDB" id="A0AAW0UND5"/>
<dbReference type="GO" id="GO:0008508">
    <property type="term" value="F:bile acid:sodium symporter activity"/>
    <property type="evidence" value="ECO:0007669"/>
    <property type="project" value="TreeGrafter"/>
</dbReference>
<reference evidence="8 9" key="1">
    <citation type="submission" date="2023-03" db="EMBL/GenBank/DDBJ databases">
        <title>High-quality genome of Scylla paramamosain provides insights in environmental adaptation.</title>
        <authorList>
            <person name="Zhang L."/>
        </authorList>
    </citation>
    <scope>NUCLEOTIDE SEQUENCE [LARGE SCALE GENOMIC DNA]</scope>
    <source>
        <strain evidence="8">LZ_2023a</strain>
        <tissue evidence="8">Muscle</tissue>
    </source>
</reference>
<sequence>MELEQNTTLRMELETSVFENVTVIEVAQWRVVLDMVSTIIMTSNTINLMLGMGAAISITELWMHTKRPIGALIGMLGQFAVLPAIGFCLCVLFKLQPYEALGVLIISCSPGGSFSNFFTFWVDGDLALSIMMTVCSSLLAFGGMPLNLWLYGNYWQQDNSFVIPFKNILISLVFITVPVIVGMTVRYFHKRAAEITTRVTSLIGWLGMISSIVIWIILYWRVFVIATPLLYLAAILLPSIGFIFAFLLAKLTCRDNKTARTIGIETSSQNMPVALSIILLSFTGIELKGQLLLFPTLYGVFLTSEAMLGITVYQMYKKFCRKSEDYPTMHTARLESATSTEKETFKV</sequence>
<keyword evidence="4" id="KW-0769">Symport</keyword>
<feature type="transmembrane region" description="Helical" evidence="7">
    <location>
        <begin position="69"/>
        <end position="94"/>
    </location>
</feature>
<evidence type="ECO:0000256" key="5">
    <source>
        <dbReference type="ARBA" id="ARBA00022989"/>
    </source>
</evidence>
<evidence type="ECO:0000256" key="3">
    <source>
        <dbReference type="ARBA" id="ARBA00022692"/>
    </source>
</evidence>
<evidence type="ECO:0000256" key="1">
    <source>
        <dbReference type="ARBA" id="ARBA00004141"/>
    </source>
</evidence>
<evidence type="ECO:0000256" key="4">
    <source>
        <dbReference type="ARBA" id="ARBA00022847"/>
    </source>
</evidence>
<dbReference type="Pfam" id="PF01758">
    <property type="entry name" value="SBF"/>
    <property type="match status" value="1"/>
</dbReference>
<feature type="transmembrane region" description="Helical" evidence="7">
    <location>
        <begin position="200"/>
        <end position="223"/>
    </location>
</feature>
<dbReference type="PANTHER" id="PTHR10361">
    <property type="entry name" value="SODIUM-BILE ACID COTRANSPORTER"/>
    <property type="match status" value="1"/>
</dbReference>
<feature type="transmembrane region" description="Helical" evidence="7">
    <location>
        <begin position="100"/>
        <end position="119"/>
    </location>
</feature>
<proteinExistence type="inferred from homology"/>
<keyword evidence="5 7" id="KW-1133">Transmembrane helix</keyword>
<protein>
    <recommendedName>
        <fullName evidence="10">Ileal sodium/bile acid cotransporter</fullName>
    </recommendedName>
</protein>
<evidence type="ECO:0000313" key="9">
    <source>
        <dbReference type="Proteomes" id="UP001487740"/>
    </source>
</evidence>
<comment type="subcellular location">
    <subcellularLocation>
        <location evidence="1">Membrane</location>
        <topology evidence="1">Multi-pass membrane protein</topology>
    </subcellularLocation>
</comment>
<gene>
    <name evidence="8" type="ORF">O3P69_001059</name>
</gene>
<dbReference type="GO" id="GO:0016020">
    <property type="term" value="C:membrane"/>
    <property type="evidence" value="ECO:0007669"/>
    <property type="project" value="UniProtKB-SubCell"/>
</dbReference>
<evidence type="ECO:0000313" key="8">
    <source>
        <dbReference type="EMBL" id="KAK8401668.1"/>
    </source>
</evidence>
<comment type="similarity">
    <text evidence="2">Belongs to the bile acid:sodium symporter (BASS) (TC 2.A.28) family.</text>
</comment>
<keyword evidence="6 7" id="KW-0472">Membrane</keyword>
<dbReference type="EMBL" id="JARAKH010000008">
    <property type="protein sequence ID" value="KAK8401668.1"/>
    <property type="molecule type" value="Genomic_DNA"/>
</dbReference>
<feature type="transmembrane region" description="Helical" evidence="7">
    <location>
        <begin position="229"/>
        <end position="249"/>
    </location>
</feature>
<comment type="caution">
    <text evidence="8">The sequence shown here is derived from an EMBL/GenBank/DDBJ whole genome shotgun (WGS) entry which is preliminary data.</text>
</comment>
<dbReference type="Proteomes" id="UP001487740">
    <property type="component" value="Unassembled WGS sequence"/>
</dbReference>
<keyword evidence="9" id="KW-1185">Reference proteome</keyword>
<name>A0AAW0UND5_SCYPA</name>
<keyword evidence="3 7" id="KW-0812">Transmembrane</keyword>
<evidence type="ECO:0000256" key="7">
    <source>
        <dbReference type="SAM" id="Phobius"/>
    </source>
</evidence>
<feature type="transmembrane region" description="Helical" evidence="7">
    <location>
        <begin position="270"/>
        <end position="287"/>
    </location>
</feature>
<dbReference type="InterPro" id="IPR002657">
    <property type="entry name" value="BilAc:Na_symport/Acr3"/>
</dbReference>
<keyword evidence="4" id="KW-0813">Transport</keyword>
<organism evidence="8 9">
    <name type="scientific">Scylla paramamosain</name>
    <name type="common">Mud crab</name>
    <dbReference type="NCBI Taxonomy" id="85552"/>
    <lineage>
        <taxon>Eukaryota</taxon>
        <taxon>Metazoa</taxon>
        <taxon>Ecdysozoa</taxon>
        <taxon>Arthropoda</taxon>
        <taxon>Crustacea</taxon>
        <taxon>Multicrustacea</taxon>
        <taxon>Malacostraca</taxon>
        <taxon>Eumalacostraca</taxon>
        <taxon>Eucarida</taxon>
        <taxon>Decapoda</taxon>
        <taxon>Pleocyemata</taxon>
        <taxon>Brachyura</taxon>
        <taxon>Eubrachyura</taxon>
        <taxon>Portunoidea</taxon>
        <taxon>Portunidae</taxon>
        <taxon>Portuninae</taxon>
        <taxon>Scylla</taxon>
    </lineage>
</organism>
<feature type="transmembrane region" description="Helical" evidence="7">
    <location>
        <begin position="168"/>
        <end position="188"/>
    </location>
</feature>
<evidence type="ECO:0000256" key="2">
    <source>
        <dbReference type="ARBA" id="ARBA00006528"/>
    </source>
</evidence>
<dbReference type="Gene3D" id="1.20.1530.20">
    <property type="match status" value="1"/>
</dbReference>
<evidence type="ECO:0008006" key="10">
    <source>
        <dbReference type="Google" id="ProtNLM"/>
    </source>
</evidence>